<evidence type="ECO:0000256" key="8">
    <source>
        <dbReference type="HAMAP-Rule" id="MF_00134"/>
    </source>
</evidence>
<dbReference type="GO" id="GO:0004425">
    <property type="term" value="F:indole-3-glycerol-phosphate synthase activity"/>
    <property type="evidence" value="ECO:0007669"/>
    <property type="project" value="UniProtKB-EC"/>
</dbReference>
<comment type="caution">
    <text evidence="11">The sequence shown here is derived from an EMBL/GenBank/DDBJ whole genome shotgun (WGS) entry which is preliminary data.</text>
</comment>
<dbReference type="InterPro" id="IPR001468">
    <property type="entry name" value="Indole-3-GlycerolPSynthase_CS"/>
</dbReference>
<dbReference type="PANTHER" id="PTHR22854:SF2">
    <property type="entry name" value="INDOLE-3-GLYCEROL-PHOSPHATE SYNTHASE"/>
    <property type="match status" value="1"/>
</dbReference>
<keyword evidence="5 8" id="KW-0822">Tryptophan biosynthesis</keyword>
<dbReference type="HAMAP" id="MF_00134_B">
    <property type="entry name" value="IGPS_B"/>
    <property type="match status" value="1"/>
</dbReference>
<comment type="pathway">
    <text evidence="2 8">Amino-acid biosynthesis; L-tryptophan biosynthesis; L-tryptophan from chorismate: step 4/5.</text>
</comment>
<comment type="similarity">
    <text evidence="8">Belongs to the TrpC family.</text>
</comment>
<evidence type="ECO:0000256" key="4">
    <source>
        <dbReference type="ARBA" id="ARBA00022793"/>
    </source>
</evidence>
<evidence type="ECO:0000256" key="1">
    <source>
        <dbReference type="ARBA" id="ARBA00001633"/>
    </source>
</evidence>
<evidence type="ECO:0000256" key="3">
    <source>
        <dbReference type="ARBA" id="ARBA00022605"/>
    </source>
</evidence>
<dbReference type="CDD" id="cd00331">
    <property type="entry name" value="IGPS"/>
    <property type="match status" value="1"/>
</dbReference>
<proteinExistence type="inferred from homology"/>
<dbReference type="Pfam" id="PF00218">
    <property type="entry name" value="IGPS"/>
    <property type="match status" value="1"/>
</dbReference>
<evidence type="ECO:0000313" key="11">
    <source>
        <dbReference type="EMBL" id="NNJ24450.1"/>
    </source>
</evidence>
<evidence type="ECO:0000256" key="6">
    <source>
        <dbReference type="ARBA" id="ARBA00023141"/>
    </source>
</evidence>
<dbReference type="Proteomes" id="UP000609651">
    <property type="component" value="Unassembled WGS sequence"/>
</dbReference>
<dbReference type="Gene3D" id="3.20.20.70">
    <property type="entry name" value="Aldolase class I"/>
    <property type="match status" value="1"/>
</dbReference>
<reference evidence="11 12" key="1">
    <citation type="journal article" date="2020" name="Syst. Appl. Microbiol.">
        <title>Alienimonas chondri sp. nov., a novel planctomycete isolated from the biofilm of the red alga Chondrus crispus.</title>
        <authorList>
            <person name="Vitorino I."/>
            <person name="Albuquerque L."/>
            <person name="Wiegand S."/>
            <person name="Kallscheuer N."/>
            <person name="da Costa M.S."/>
            <person name="Lobo-da-Cunha A."/>
            <person name="Jogler C."/>
            <person name="Lage O.M."/>
        </authorList>
    </citation>
    <scope>NUCLEOTIDE SEQUENCE [LARGE SCALE GENOMIC DNA]</scope>
    <source>
        <strain evidence="11 12">LzC2</strain>
    </source>
</reference>
<dbReference type="PANTHER" id="PTHR22854">
    <property type="entry name" value="TRYPTOPHAN BIOSYNTHESIS PROTEIN"/>
    <property type="match status" value="1"/>
</dbReference>
<evidence type="ECO:0000256" key="9">
    <source>
        <dbReference type="SAM" id="MobiDB-lite"/>
    </source>
</evidence>
<sequence length="270" mass="28301">MATILDKILTRTRTDLAAREATVPQSRQEALAATTPPARDFTGALRPENRDEGTPLALIAEVKRASPSAGPIAEAADPVGVATIYDAAGAQCVSVLTDGPFFGGSLDDLKAVRSAIDRPVLRKDFIVSRYQLAEARAAGADAVLLIAECLPGDELAVLHAAAGEYGLHTLIELYEPENMPRVAALAAAAPERTSIGVNNRDLRTFTVDLEHSLKLVADCPAGVTFVSESGIRTRKEIDRLAAAGVGAVLIGETLMRAPDSAAKVRELVGG</sequence>
<accession>A0ABX1V8V9</accession>
<evidence type="ECO:0000313" key="12">
    <source>
        <dbReference type="Proteomes" id="UP000609651"/>
    </source>
</evidence>
<evidence type="ECO:0000259" key="10">
    <source>
        <dbReference type="Pfam" id="PF00218"/>
    </source>
</evidence>
<evidence type="ECO:0000256" key="5">
    <source>
        <dbReference type="ARBA" id="ARBA00022822"/>
    </source>
</evidence>
<name>A0ABX1V8V9_9PLAN</name>
<feature type="domain" description="Indole-3-glycerol phosphate synthase" evidence="10">
    <location>
        <begin position="5"/>
        <end position="267"/>
    </location>
</feature>
<evidence type="ECO:0000256" key="7">
    <source>
        <dbReference type="ARBA" id="ARBA00023239"/>
    </source>
</evidence>
<evidence type="ECO:0000256" key="2">
    <source>
        <dbReference type="ARBA" id="ARBA00004696"/>
    </source>
</evidence>
<dbReference type="EC" id="4.1.1.48" evidence="8"/>
<organism evidence="11 12">
    <name type="scientific">Alienimonas chondri</name>
    <dbReference type="NCBI Taxonomy" id="2681879"/>
    <lineage>
        <taxon>Bacteria</taxon>
        <taxon>Pseudomonadati</taxon>
        <taxon>Planctomycetota</taxon>
        <taxon>Planctomycetia</taxon>
        <taxon>Planctomycetales</taxon>
        <taxon>Planctomycetaceae</taxon>
        <taxon>Alienimonas</taxon>
    </lineage>
</organism>
<dbReference type="SUPFAM" id="SSF51366">
    <property type="entry name" value="Ribulose-phoshate binding barrel"/>
    <property type="match status" value="1"/>
</dbReference>
<keyword evidence="7 8" id="KW-0456">Lyase</keyword>
<feature type="region of interest" description="Disordered" evidence="9">
    <location>
        <begin position="19"/>
        <end position="50"/>
    </location>
</feature>
<dbReference type="PROSITE" id="PS00614">
    <property type="entry name" value="IGPS"/>
    <property type="match status" value="1"/>
</dbReference>
<dbReference type="InterPro" id="IPR045186">
    <property type="entry name" value="Indole-3-glycerol_P_synth"/>
</dbReference>
<protein>
    <recommendedName>
        <fullName evidence="8">Indole-3-glycerol phosphate synthase</fullName>
        <shortName evidence="8">IGPS</shortName>
        <ecNumber evidence="8">4.1.1.48</ecNumber>
    </recommendedName>
</protein>
<keyword evidence="6 8" id="KW-0057">Aromatic amino acid biosynthesis</keyword>
<comment type="catalytic activity">
    <reaction evidence="1 8">
        <text>1-(2-carboxyphenylamino)-1-deoxy-D-ribulose 5-phosphate + H(+) = (1S,2R)-1-C-(indol-3-yl)glycerol 3-phosphate + CO2 + H2O</text>
        <dbReference type="Rhea" id="RHEA:23476"/>
        <dbReference type="ChEBI" id="CHEBI:15377"/>
        <dbReference type="ChEBI" id="CHEBI:15378"/>
        <dbReference type="ChEBI" id="CHEBI:16526"/>
        <dbReference type="ChEBI" id="CHEBI:58613"/>
        <dbReference type="ChEBI" id="CHEBI:58866"/>
        <dbReference type="EC" id="4.1.1.48"/>
    </reaction>
</comment>
<dbReference type="RefSeq" id="WP_171183409.1">
    <property type="nucleotide sequence ID" value="NZ_WTPX01000009.1"/>
</dbReference>
<keyword evidence="3 8" id="KW-0028">Amino-acid biosynthesis</keyword>
<gene>
    <name evidence="8 11" type="primary">trpC</name>
    <name evidence="11" type="ORF">LzC2_05070</name>
</gene>
<dbReference type="InterPro" id="IPR013785">
    <property type="entry name" value="Aldolase_TIM"/>
</dbReference>
<keyword evidence="4 8" id="KW-0210">Decarboxylase</keyword>
<dbReference type="EMBL" id="WTPX01000009">
    <property type="protein sequence ID" value="NNJ24450.1"/>
    <property type="molecule type" value="Genomic_DNA"/>
</dbReference>
<dbReference type="InterPro" id="IPR013798">
    <property type="entry name" value="Indole-3-glycerol_P_synth_dom"/>
</dbReference>
<dbReference type="InterPro" id="IPR011060">
    <property type="entry name" value="RibuloseP-bd_barrel"/>
</dbReference>
<dbReference type="NCBIfam" id="NF001377">
    <property type="entry name" value="PRK00278.2-4"/>
    <property type="match status" value="1"/>
</dbReference>
<keyword evidence="12" id="KW-1185">Reference proteome</keyword>